<sequence length="295" mass="34399">FSIKSAWDHWRSRFGKVEWHKLLWGPHRIPKVSFIVWVALHNRLYTGDRLLLFGLAPHSQCPFCLTSGESHSHLFFKCPFSHRIWSAIEVKCNIQWPDFDWPDIVTHVTNEAKGKSLRANILSNAFLCSIYHIWIERNNRVFNKEFKPEEVVIKIVIQMVRNRMLSVKNLPRSAGDSWFLDQWNLPATIMKPHILRYRRASEKRNVEWCEFLNCGPSGGKEAQVEWCESLYCGSSGVRSYIEGFPISVLYSSRLYLACWRYSLVTVPTGFTIMYKHVSGGMGWQSCHFSSACWDC</sequence>
<organism evidence="1 2">
    <name type="scientific">Camellia lanceoleosa</name>
    <dbReference type="NCBI Taxonomy" id="1840588"/>
    <lineage>
        <taxon>Eukaryota</taxon>
        <taxon>Viridiplantae</taxon>
        <taxon>Streptophyta</taxon>
        <taxon>Embryophyta</taxon>
        <taxon>Tracheophyta</taxon>
        <taxon>Spermatophyta</taxon>
        <taxon>Magnoliopsida</taxon>
        <taxon>eudicotyledons</taxon>
        <taxon>Gunneridae</taxon>
        <taxon>Pentapetalae</taxon>
        <taxon>asterids</taxon>
        <taxon>Ericales</taxon>
        <taxon>Theaceae</taxon>
        <taxon>Camellia</taxon>
    </lineage>
</organism>
<dbReference type="Proteomes" id="UP001060215">
    <property type="component" value="Chromosome 15"/>
</dbReference>
<gene>
    <name evidence="1" type="ORF">LOK49_LG14G01079</name>
</gene>
<dbReference type="EMBL" id="CM045772">
    <property type="protein sequence ID" value="KAI7986845.1"/>
    <property type="molecule type" value="Genomic_DNA"/>
</dbReference>
<proteinExistence type="predicted"/>
<evidence type="ECO:0000313" key="2">
    <source>
        <dbReference type="Proteomes" id="UP001060215"/>
    </source>
</evidence>
<evidence type="ECO:0000313" key="1">
    <source>
        <dbReference type="EMBL" id="KAI7986845.1"/>
    </source>
</evidence>
<keyword evidence="2" id="KW-1185">Reference proteome</keyword>
<feature type="non-terminal residue" evidence="1">
    <location>
        <position position="1"/>
    </location>
</feature>
<feature type="non-terminal residue" evidence="1">
    <location>
        <position position="295"/>
    </location>
</feature>
<accession>A0ACC0FEW0</accession>
<comment type="caution">
    <text evidence="1">The sequence shown here is derived from an EMBL/GenBank/DDBJ whole genome shotgun (WGS) entry which is preliminary data.</text>
</comment>
<protein>
    <submittedName>
        <fullName evidence="1">Uncharacterized protein</fullName>
    </submittedName>
</protein>
<reference evidence="1 2" key="1">
    <citation type="journal article" date="2022" name="Plant J.">
        <title>Chromosome-level genome of Camellia lanceoleosa provides a valuable resource for understanding genome evolution and self-incompatibility.</title>
        <authorList>
            <person name="Gong W."/>
            <person name="Xiao S."/>
            <person name="Wang L."/>
            <person name="Liao Z."/>
            <person name="Chang Y."/>
            <person name="Mo W."/>
            <person name="Hu G."/>
            <person name="Li W."/>
            <person name="Zhao G."/>
            <person name="Zhu H."/>
            <person name="Hu X."/>
            <person name="Ji K."/>
            <person name="Xiang X."/>
            <person name="Song Q."/>
            <person name="Yuan D."/>
            <person name="Jin S."/>
            <person name="Zhang L."/>
        </authorList>
    </citation>
    <scope>NUCLEOTIDE SEQUENCE [LARGE SCALE GENOMIC DNA]</scope>
    <source>
        <strain evidence="1">SQ_2022a</strain>
    </source>
</reference>
<name>A0ACC0FEW0_9ERIC</name>